<dbReference type="PROSITE" id="PS50929">
    <property type="entry name" value="ABC_TM1F"/>
    <property type="match status" value="2"/>
</dbReference>
<feature type="domain" description="ABC transmembrane type-1" evidence="17">
    <location>
        <begin position="1092"/>
        <end position="1459"/>
    </location>
</feature>
<keyword evidence="4 15" id="KW-0812">Transmembrane</keyword>
<evidence type="ECO:0000313" key="19">
    <source>
        <dbReference type="Proteomes" id="UP000274822"/>
    </source>
</evidence>
<evidence type="ECO:0000256" key="5">
    <source>
        <dbReference type="ARBA" id="ARBA00022737"/>
    </source>
</evidence>
<dbReference type="InterPro" id="IPR004199">
    <property type="entry name" value="B-gal_small/dom_5"/>
</dbReference>
<dbReference type="Proteomes" id="UP000274822">
    <property type="component" value="Unassembled WGS sequence"/>
</dbReference>
<feature type="region of interest" description="Disordered" evidence="14">
    <location>
        <begin position="648"/>
        <end position="675"/>
    </location>
</feature>
<dbReference type="InterPro" id="IPR006101">
    <property type="entry name" value="Glyco_hydro_2"/>
</dbReference>
<dbReference type="GO" id="GO:0005975">
    <property type="term" value="P:carbohydrate metabolic process"/>
    <property type="evidence" value="ECO:0007669"/>
    <property type="project" value="InterPro"/>
</dbReference>
<dbReference type="SMART" id="SM01038">
    <property type="entry name" value="Bgal_small_N"/>
    <property type="match status" value="1"/>
</dbReference>
<dbReference type="PROSITE" id="PS50893">
    <property type="entry name" value="ABC_TRANSPORTER_2"/>
    <property type="match status" value="2"/>
</dbReference>
<accession>A0A433QGX0</accession>
<evidence type="ECO:0000256" key="1">
    <source>
        <dbReference type="ARBA" id="ARBA00004141"/>
    </source>
</evidence>
<dbReference type="InterPro" id="IPR013783">
    <property type="entry name" value="Ig-like_fold"/>
</dbReference>
<dbReference type="InterPro" id="IPR011527">
    <property type="entry name" value="ABC1_TM_dom"/>
</dbReference>
<feature type="transmembrane region" description="Helical" evidence="15">
    <location>
        <begin position="1078"/>
        <end position="1101"/>
    </location>
</feature>
<gene>
    <name evidence="18" type="ORF">BC938DRAFT_481125</name>
</gene>
<keyword evidence="12" id="KW-0326">Glycosidase</keyword>
<feature type="transmembrane region" description="Helical" evidence="15">
    <location>
        <begin position="109"/>
        <end position="131"/>
    </location>
</feature>
<dbReference type="CDD" id="cd03244">
    <property type="entry name" value="ABCC_MRP_domain2"/>
    <property type="match status" value="1"/>
</dbReference>
<dbReference type="InterPro" id="IPR003439">
    <property type="entry name" value="ABC_transporter-like_ATP-bd"/>
</dbReference>
<dbReference type="PRINTS" id="PR00132">
    <property type="entry name" value="GLHYDRLASE2"/>
</dbReference>
<dbReference type="InterPro" id="IPR032312">
    <property type="entry name" value="LacZ_4"/>
</dbReference>
<keyword evidence="3" id="KW-0813">Transport</keyword>
<dbReference type="Gene3D" id="2.70.98.10">
    <property type="match status" value="1"/>
</dbReference>
<evidence type="ECO:0000259" key="16">
    <source>
        <dbReference type="PROSITE" id="PS50893"/>
    </source>
</evidence>
<evidence type="ECO:0000256" key="3">
    <source>
        <dbReference type="ARBA" id="ARBA00022448"/>
    </source>
</evidence>
<evidence type="ECO:0000259" key="17">
    <source>
        <dbReference type="PROSITE" id="PS50929"/>
    </source>
</evidence>
<dbReference type="Pfam" id="PF02929">
    <property type="entry name" value="Bgal_small_N"/>
    <property type="match status" value="1"/>
</dbReference>
<comment type="caution">
    <text evidence="18">The sequence shown here is derived from an EMBL/GenBank/DDBJ whole genome shotgun (WGS) entry which is preliminary data.</text>
</comment>
<evidence type="ECO:0000256" key="9">
    <source>
        <dbReference type="ARBA" id="ARBA00022989"/>
    </source>
</evidence>
<dbReference type="PANTHER" id="PTHR24223:SF353">
    <property type="entry name" value="ABC TRANSPORTER ATP-BINDING PROTEIN_PERMEASE VMR1-RELATED"/>
    <property type="match status" value="1"/>
</dbReference>
<keyword evidence="11" id="KW-0325">Glycoprotein</keyword>
<keyword evidence="9 15" id="KW-1133">Transmembrane helix</keyword>
<dbReference type="InterPro" id="IPR023230">
    <property type="entry name" value="Glyco_hydro_2_CS"/>
</dbReference>
<dbReference type="FunFam" id="3.40.50.300:FF:000825">
    <property type="entry name" value="ABC bile acid transporter"/>
    <property type="match status" value="1"/>
</dbReference>
<dbReference type="Gene3D" id="2.60.40.10">
    <property type="entry name" value="Immunoglobulins"/>
    <property type="match status" value="2"/>
</dbReference>
<dbReference type="GO" id="GO:0016887">
    <property type="term" value="F:ATP hydrolysis activity"/>
    <property type="evidence" value="ECO:0007669"/>
    <property type="project" value="InterPro"/>
</dbReference>
<dbReference type="CDD" id="cd18596">
    <property type="entry name" value="ABC_6TM_VMR1_D1_like"/>
    <property type="match status" value="1"/>
</dbReference>
<keyword evidence="10 15" id="KW-0472">Membrane</keyword>
<evidence type="ECO:0000256" key="11">
    <source>
        <dbReference type="ARBA" id="ARBA00023180"/>
    </source>
</evidence>
<dbReference type="Gene3D" id="3.40.50.300">
    <property type="entry name" value="P-loop containing nucleotide triphosphate hydrolases"/>
    <property type="match status" value="2"/>
</dbReference>
<feature type="transmembrane region" description="Helical" evidence="15">
    <location>
        <begin position="192"/>
        <end position="212"/>
    </location>
</feature>
<feature type="domain" description="ABC transporter" evidence="16">
    <location>
        <begin position="742"/>
        <end position="991"/>
    </location>
</feature>
<dbReference type="SUPFAM" id="SSF52540">
    <property type="entry name" value="P-loop containing nucleoside triphosphate hydrolases"/>
    <property type="match status" value="2"/>
</dbReference>
<evidence type="ECO:0000256" key="4">
    <source>
        <dbReference type="ARBA" id="ARBA00022692"/>
    </source>
</evidence>
<feature type="transmembrane region" description="Helical" evidence="15">
    <location>
        <begin position="486"/>
        <end position="508"/>
    </location>
</feature>
<feature type="domain" description="ABC transmembrane type-1" evidence="17">
    <location>
        <begin position="319"/>
        <end position="625"/>
    </location>
</feature>
<dbReference type="GO" id="GO:0016020">
    <property type="term" value="C:membrane"/>
    <property type="evidence" value="ECO:0007669"/>
    <property type="project" value="UniProtKB-SubCell"/>
</dbReference>
<keyword evidence="19" id="KW-1185">Reference proteome</keyword>
<keyword evidence="7" id="KW-0378">Hydrolase</keyword>
<feature type="transmembrane region" description="Helical" evidence="15">
    <location>
        <begin position="20"/>
        <end position="39"/>
    </location>
</feature>
<dbReference type="FunFam" id="3.40.50.300:FF:000630">
    <property type="entry name" value="ATP-binding cassette (ABC) transporter, putative"/>
    <property type="match status" value="1"/>
</dbReference>
<dbReference type="SUPFAM" id="SSF74650">
    <property type="entry name" value="Galactose mutarotase-like"/>
    <property type="match status" value="1"/>
</dbReference>
<feature type="transmembrane region" description="Helical" evidence="15">
    <location>
        <begin position="318"/>
        <end position="340"/>
    </location>
</feature>
<dbReference type="SUPFAM" id="SSF90123">
    <property type="entry name" value="ABC transporter transmembrane region"/>
    <property type="match status" value="2"/>
</dbReference>
<keyword evidence="5" id="KW-0677">Repeat</keyword>
<dbReference type="PANTHER" id="PTHR24223">
    <property type="entry name" value="ATP-BINDING CASSETTE SUB-FAMILY C"/>
    <property type="match status" value="1"/>
</dbReference>
<feature type="transmembrane region" description="Helical" evidence="15">
    <location>
        <begin position="1318"/>
        <end position="1337"/>
    </location>
</feature>
<feature type="transmembrane region" description="Helical" evidence="15">
    <location>
        <begin position="360"/>
        <end position="387"/>
    </location>
</feature>
<dbReference type="PROSITE" id="PS00608">
    <property type="entry name" value="GLYCOSYL_HYDROL_F2_2"/>
    <property type="match status" value="1"/>
</dbReference>
<evidence type="ECO:0000256" key="12">
    <source>
        <dbReference type="ARBA" id="ARBA00023295"/>
    </source>
</evidence>
<dbReference type="InterPro" id="IPR017853">
    <property type="entry name" value="GH"/>
</dbReference>
<dbReference type="SUPFAM" id="SSF49785">
    <property type="entry name" value="Galactose-binding domain-like"/>
    <property type="match status" value="1"/>
</dbReference>
<feature type="transmembrane region" description="Helical" evidence="15">
    <location>
        <begin position="152"/>
        <end position="172"/>
    </location>
</feature>
<evidence type="ECO:0000313" key="18">
    <source>
        <dbReference type="EMBL" id="RUS29052.1"/>
    </source>
</evidence>
<keyword evidence="8" id="KW-0067">ATP-binding</keyword>
<feature type="transmembrane region" description="Helical" evidence="15">
    <location>
        <begin position="71"/>
        <end position="89"/>
    </location>
</feature>
<dbReference type="PROSITE" id="PS00719">
    <property type="entry name" value="GLYCOSYL_HYDROL_F2_1"/>
    <property type="match status" value="1"/>
</dbReference>
<evidence type="ECO:0000256" key="7">
    <source>
        <dbReference type="ARBA" id="ARBA00022801"/>
    </source>
</evidence>
<dbReference type="InterPro" id="IPR011013">
    <property type="entry name" value="Gal_mutarotase_sf_dom"/>
</dbReference>
<dbReference type="GO" id="GO:0009341">
    <property type="term" value="C:beta-galactosidase complex"/>
    <property type="evidence" value="ECO:0007669"/>
    <property type="project" value="InterPro"/>
</dbReference>
<feature type="transmembrane region" description="Helical" evidence="15">
    <location>
        <begin position="1402"/>
        <end position="1425"/>
    </location>
</feature>
<dbReference type="GO" id="GO:0030246">
    <property type="term" value="F:carbohydrate binding"/>
    <property type="evidence" value="ECO:0007669"/>
    <property type="project" value="InterPro"/>
</dbReference>
<dbReference type="InterPro" id="IPR017871">
    <property type="entry name" value="ABC_transporter-like_CS"/>
</dbReference>
<feature type="transmembrane region" description="Helical" evidence="15">
    <location>
        <begin position="558"/>
        <end position="586"/>
    </location>
</feature>
<dbReference type="SMART" id="SM00382">
    <property type="entry name" value="AAA"/>
    <property type="match status" value="2"/>
</dbReference>
<keyword evidence="6" id="KW-0547">Nucleotide-binding</keyword>
<evidence type="ECO:0000256" key="2">
    <source>
        <dbReference type="ARBA" id="ARBA00007401"/>
    </source>
</evidence>
<comment type="subcellular location">
    <subcellularLocation>
        <location evidence="1">Membrane</location>
        <topology evidence="1">Multi-pass membrane protein</topology>
    </subcellularLocation>
</comment>
<dbReference type="InterPro" id="IPR027417">
    <property type="entry name" value="P-loop_NTPase"/>
</dbReference>
<dbReference type="Pfam" id="PF16353">
    <property type="entry name" value="LacZ_4"/>
    <property type="match status" value="1"/>
</dbReference>
<protein>
    <recommendedName>
        <fullName evidence="13">Lactase</fullName>
    </recommendedName>
</protein>
<dbReference type="GO" id="GO:0140359">
    <property type="term" value="F:ABC-type transporter activity"/>
    <property type="evidence" value="ECO:0007669"/>
    <property type="project" value="InterPro"/>
</dbReference>
<dbReference type="GO" id="GO:0004565">
    <property type="term" value="F:beta-galactosidase activity"/>
    <property type="evidence" value="ECO:0007669"/>
    <property type="project" value="InterPro"/>
</dbReference>
<feature type="transmembrane region" description="Helical" evidence="15">
    <location>
        <begin position="1180"/>
        <end position="1197"/>
    </location>
</feature>
<evidence type="ECO:0000256" key="15">
    <source>
        <dbReference type="SAM" id="Phobius"/>
    </source>
</evidence>
<dbReference type="PROSITE" id="PS00211">
    <property type="entry name" value="ABC_TRANSPORTER_1"/>
    <property type="match status" value="2"/>
</dbReference>
<dbReference type="FunFam" id="1.20.1560.10:FF:000010">
    <property type="entry name" value="Multidrug resistance-associated ABC transporter"/>
    <property type="match status" value="1"/>
</dbReference>
<dbReference type="CDD" id="cd03250">
    <property type="entry name" value="ABCC_MRP_domain1"/>
    <property type="match status" value="1"/>
</dbReference>
<dbReference type="InterPro" id="IPR003593">
    <property type="entry name" value="AAA+_ATPase"/>
</dbReference>
<dbReference type="Gene3D" id="1.20.1560.10">
    <property type="entry name" value="ABC transporter type 1, transmembrane domain"/>
    <property type="match status" value="2"/>
</dbReference>
<name>A0A433QGX0_9FUNG</name>
<dbReference type="InterPro" id="IPR036156">
    <property type="entry name" value="Beta-gal/glucu_dom_sf"/>
</dbReference>
<dbReference type="Gene3D" id="3.20.20.80">
    <property type="entry name" value="Glycosidases"/>
    <property type="match status" value="1"/>
</dbReference>
<dbReference type="InterPro" id="IPR014718">
    <property type="entry name" value="GH-type_carb-bd"/>
</dbReference>
<reference evidence="18 19" key="1">
    <citation type="journal article" date="2018" name="New Phytol.">
        <title>Phylogenomics of Endogonaceae and evolution of mycorrhizas within Mucoromycota.</title>
        <authorList>
            <person name="Chang Y."/>
            <person name="Desiro A."/>
            <person name="Na H."/>
            <person name="Sandor L."/>
            <person name="Lipzen A."/>
            <person name="Clum A."/>
            <person name="Barry K."/>
            <person name="Grigoriev I.V."/>
            <person name="Martin F.M."/>
            <person name="Stajich J.E."/>
            <person name="Smith M.E."/>
            <person name="Bonito G."/>
            <person name="Spatafora J.W."/>
        </authorList>
    </citation>
    <scope>NUCLEOTIDE SEQUENCE [LARGE SCALE GENOMIC DNA]</scope>
    <source>
        <strain evidence="18 19">AD002</strain>
    </source>
</reference>
<feature type="compositionally biased region" description="Basic and acidic residues" evidence="14">
    <location>
        <begin position="651"/>
        <end position="669"/>
    </location>
</feature>
<dbReference type="FunFam" id="3.20.20.80:FF:000018">
    <property type="entry name" value="Beta-galactosidase"/>
    <property type="match status" value="1"/>
</dbReference>
<dbReference type="Pfam" id="PF02836">
    <property type="entry name" value="Glyco_hydro_2_C"/>
    <property type="match status" value="1"/>
</dbReference>
<dbReference type="Pfam" id="PF02837">
    <property type="entry name" value="Glyco_hydro_2_N"/>
    <property type="match status" value="1"/>
</dbReference>
<comment type="similarity">
    <text evidence="2">Belongs to the glycosyl hydrolase 2 family.</text>
</comment>
<evidence type="ECO:0000256" key="6">
    <source>
        <dbReference type="ARBA" id="ARBA00022741"/>
    </source>
</evidence>
<evidence type="ECO:0000256" key="10">
    <source>
        <dbReference type="ARBA" id="ARBA00023136"/>
    </source>
</evidence>
<dbReference type="EMBL" id="RBNJ01005712">
    <property type="protein sequence ID" value="RUS29052.1"/>
    <property type="molecule type" value="Genomic_DNA"/>
</dbReference>
<dbReference type="InterPro" id="IPR036640">
    <property type="entry name" value="ABC1_TM_sf"/>
</dbReference>
<evidence type="ECO:0000256" key="8">
    <source>
        <dbReference type="ARBA" id="ARBA00022840"/>
    </source>
</evidence>
<feature type="domain" description="ABC transporter" evidence="16">
    <location>
        <begin position="1496"/>
        <end position="1770"/>
    </location>
</feature>
<dbReference type="SUPFAM" id="SSF51445">
    <property type="entry name" value="(Trans)glycosidases"/>
    <property type="match status" value="1"/>
</dbReference>
<proteinExistence type="inferred from homology"/>
<dbReference type="InterPro" id="IPR006104">
    <property type="entry name" value="Glyco_hydro_2_N"/>
</dbReference>
<dbReference type="InterPro" id="IPR006103">
    <property type="entry name" value="Glyco_hydro_2_cat"/>
</dbReference>
<dbReference type="Gene3D" id="2.60.120.260">
    <property type="entry name" value="Galactose-binding domain-like"/>
    <property type="match status" value="1"/>
</dbReference>
<feature type="transmembrane region" description="Helical" evidence="15">
    <location>
        <begin position="1290"/>
        <end position="1312"/>
    </location>
</feature>
<dbReference type="InterPro" id="IPR050173">
    <property type="entry name" value="ABC_transporter_C-like"/>
</dbReference>
<evidence type="ECO:0000256" key="14">
    <source>
        <dbReference type="SAM" id="MobiDB-lite"/>
    </source>
</evidence>
<dbReference type="InterPro" id="IPR023232">
    <property type="entry name" value="Glyco_hydro_2_AS"/>
</dbReference>
<dbReference type="Pfam" id="PF00005">
    <property type="entry name" value="ABC_tran"/>
    <property type="match status" value="2"/>
</dbReference>
<dbReference type="CDD" id="cd18604">
    <property type="entry name" value="ABC_6TM_VMR1_D2_like"/>
    <property type="match status" value="1"/>
</dbReference>
<organism evidence="18 19">
    <name type="scientific">Jimgerdemannia flammicorona</name>
    <dbReference type="NCBI Taxonomy" id="994334"/>
    <lineage>
        <taxon>Eukaryota</taxon>
        <taxon>Fungi</taxon>
        <taxon>Fungi incertae sedis</taxon>
        <taxon>Mucoromycota</taxon>
        <taxon>Mucoromycotina</taxon>
        <taxon>Endogonomycetes</taxon>
        <taxon>Endogonales</taxon>
        <taxon>Endogonaceae</taxon>
        <taxon>Jimgerdemannia</taxon>
    </lineage>
</organism>
<dbReference type="SUPFAM" id="SSF49303">
    <property type="entry name" value="beta-Galactosidase/glucuronidase domain"/>
    <property type="match status" value="2"/>
</dbReference>
<evidence type="ECO:0000256" key="13">
    <source>
        <dbReference type="ARBA" id="ARBA00032230"/>
    </source>
</evidence>
<feature type="transmembrane region" description="Helical" evidence="15">
    <location>
        <begin position="461"/>
        <end position="480"/>
    </location>
</feature>
<dbReference type="InterPro" id="IPR008979">
    <property type="entry name" value="Galactose-bd-like_sf"/>
</dbReference>
<feature type="transmembrane region" description="Helical" evidence="15">
    <location>
        <begin position="1250"/>
        <end position="1269"/>
    </location>
</feature>
<sequence>MIPYDILIQLSPPLPQPSVFDVVTPLAFVLVSLFFLLVARIRRHRNYKQVPGSVEIPYDLRDTAKVYTNRALAQLVLILLQHCAWAFLFAWRLETEVLNRDPSNPDGTILYLVIDPAVAVLAWIYPLGLIFKTFSKPVSLSSPSTLLRASLYTPYLLSFYTLVLSTALLRFRSSLLVITSSAGDGSTKDFDVLVEFVLSVLNLITCAALWAISVTTPAEVEQEEVVETEEVKVTVVDGRVFRNSRELCLEATASILSWFSFGWITPLVWEGYLHPLDPNNLWELTRYHRAKECHSEFLATRTTSSLTSRIYRANILTIWLQFGTAIASVLCAYSSPFFLNKFLLFIQDWKKRPIETGYPFTGYLFVFGMLVGSFLNTLVVSQTLYYGRRWNVRMTAMLNSEIYAKSLRRKDMTGVVANEDNKDGASASSPSAAAGADIGKITNLMAVDTDRLAEISSYIHVFYQCPLEIAIGVAFLYSILGESSLFGLLVMVVTLPLNHWVGTKYGAVQEKLMAARDRRVNMMSELLQGIRMVKFFAWERNFERRVMEARQIELRRFLGVYVLNAGFGLLWFASPILVTIVSFYWYTKVAGKDLNAATAFTSIVLFGMLKEPLNVIPEVFMSIFEARVSLRRVEGFLDEDEAPKYVSRRRKEADAGARRESAEAAPRESNDDDDEITVGFRNAEFKWHVGRFDDLGVGGETISFNTVDVALVTDGTDLVSSNIPDETPVAPVAPPVSLSPSASTSTVHEAASSNRSKQAFQLRGLNLNFPVGELSIVCGPTGAGKTSLLMALLGEMDLVAGYVYLPSRDDNVHYDAAHPAVDQHGLHAHGVAYVAQQPWLQHASIRDNILFGQPYDESRYEAVLDACYLAQDLALLEDGDRTEIGEKGITLSGGQKQRVSLARAVYSRARTVLLDDCLSAVDSHTAKHIFDHCLVGPLMLGRTRVLVTHHVRLCLRGAGYVAKMEGGHVALKGRVEWLREQGLLGQVMSDEEAAVAQESEEQQEGGGVTTLDVQQDDADEVVEGEEEVMEEARQGEAIRALNGVVLSQNTKDTPATKAARRLIEDEQRQTGRVKLHIYTVYLAACGGWVFWILLLGLFVLVRVANVAEGWWIKEWTAAYSANVFTTSVFTEQAAAISSLFFPLRSPAANLAPFVSIPQDQQLTFFRPWVYTTLKPIEVDYYIGVYCLIELAAILVNVSRTAVQYWGSLKASKTLYHRLLVAVLHAPLRFFDTVCIIDVCFFRRFWPPLPVLFYLSFNAGCCAPLYSTPQTPVGRIMNRFSKDTETIDSQLSWNAGFLLQTILGVISVVVVISFITPEFLIAILFIGILYLIIGTLYIRASRELKRINSITRSPVFSQFTETLIGVSTIRAYGEEDRFMKEILVRLDNNIRPFYLLWMCNRWLLVRVEFSGALVTFFAGIFLLMQIDRIDAGLAGLSLSFARSFLDHVYWLMRQYTTVEMHLNSVERVQEYLEMPQEPPSIIENSRPPAAWPTSATVEVKDLVIRYAPDLEPVIRDVTFSIQSHEKVGIVGRAGAGKSTLALSFFRFVDPAKGYIKIDGIDITHVCIPNVNEDVDEALKGNIYGVEDLRSQLTIVPQDAILFTGTIRSNLDPFDEYDDNEIWESLRRVHLAEGPGLPDEAETATSNGGITSLDFPVSEGGNNFSQGQRQLFCLARALLRNDRLIIMDEATAGVDFDTDKKIQTSIREEFANSVNAALHRSSLEDHYRLRSGTPHLNYFPNVMVLDHGRMIEFDTPHNLLQRESGLFRNMCVKSGELELLEDMAVRIDKAKKDRIARNQGGSGREEATVRAGVDGGDARMASNDTPVWENPELIHLNKLPPRAHSFPARRPLEALGRIGSRGFDFPPNTPVCPEDVQSLNGTWLFKLYNNPNLVPPNWPSNTTHEDFGFISVPSNWECHGHDRPRYTNVQYYWKPVDPPRVPREGRTNNAVGCYRRMFAIPARWNVDYSIFLYFGAVKSFFYLWVNNHLVGYSKDSMTPAEFDVTRYVHHGSDNFISVQVLRWCDGSYMEDQDFWDLSGIQRDVILWAVPAKHGFLADVEIDADFLAKNKGSLKIRPLIGRSVAGCTTLPSRLTIRAALFDLQNNFNVIWSDLFDTNPILPHDGQICLPEIKVALTNIASWSAENPCLYGVTVELYQEIDDGRPRLLDCRGWRVGFRSISINYDYQLCVNGFAVTFRGVNRHEHHPERGRYLLESDMLQDIELMLQHNINAVRTSHYPNAPRWYELCDEYGIYLVDEANIETHGVRDRLSKDPKWERAYVDRLQRMVHRDRNHPSVIIWSLGNESGFGPNHQKMYTWVKAYDTQGRPVHYESRSDGMRDSAFDISSTMYPSPDQAVKQTLRNPTRPAILCEYAHAMGNSSGNLFDYWNEIYKYPRLQGAFIWDWVDQGLDPKVNRYVQPNTKLGLQGWFYGGDFGDVPNNGNFCCNGLVQPDRKMHPGLIEVKKVYSPVWIKALSIQPSVAIFEVHNNHDFISMLSQEYICEWEWVDEVGVRRSFGKQALPDVLPHDTKKWTIRYPVTHVATKVGQHDMWINLRIRALKTKLCVEEGHEVSSWQFPEKPSTAITLVTAGCGSLSSKLIVDDCAEEVIVSTEANDFHIILNKSSGMFTEFVIGGNFVFTEAFAPNLWRAPTDNDQGGKVNSFASHWRTSGLNHTELTNVRVEISKTDTKVTLRVTGDIYFWQPTGVVTYNGTFDILQDATVDTSITFRISYSEKDAAPLPLPRVGVRFKAPKEFDRYRWYGRGPHENYEDRKESALVGVYEANIIDDITPYVRPQEYGNRCDVRWWEIINQSGRKVRAEAVGQSLFSSSVHPFEVAILEKADHADELEVDDDSVYWYIDVRQMGVGGDDSWSPRTHPAYLLTGNEYGFSLKLQFL</sequence>
<dbReference type="Pfam" id="PF00664">
    <property type="entry name" value="ABC_membrane"/>
    <property type="match status" value="2"/>
</dbReference>
<dbReference type="GO" id="GO:0005524">
    <property type="term" value="F:ATP binding"/>
    <property type="evidence" value="ECO:0007669"/>
    <property type="project" value="UniProtKB-KW"/>
</dbReference>